<dbReference type="SMART" id="SM00564">
    <property type="entry name" value="PQQ"/>
    <property type="match status" value="4"/>
</dbReference>
<evidence type="ECO:0000259" key="2">
    <source>
        <dbReference type="Pfam" id="PF13360"/>
    </source>
</evidence>
<dbReference type="PROSITE" id="PS51257">
    <property type="entry name" value="PROKAR_LIPOPROTEIN"/>
    <property type="match status" value="1"/>
</dbReference>
<dbReference type="PANTHER" id="PTHR34512">
    <property type="entry name" value="CELL SURFACE PROTEIN"/>
    <property type="match status" value="1"/>
</dbReference>
<evidence type="ECO:0000256" key="1">
    <source>
        <dbReference type="SAM" id="SignalP"/>
    </source>
</evidence>
<evidence type="ECO:0000313" key="4">
    <source>
        <dbReference type="Proteomes" id="UP000325286"/>
    </source>
</evidence>
<dbReference type="EMBL" id="CP042914">
    <property type="protein sequence ID" value="QEG42059.1"/>
    <property type="molecule type" value="Genomic_DNA"/>
</dbReference>
<protein>
    <submittedName>
        <fullName evidence="3">Outer membrane biogenesis protein BamB</fullName>
    </submittedName>
</protein>
<dbReference type="InterPro" id="IPR015943">
    <property type="entry name" value="WD40/YVTN_repeat-like_dom_sf"/>
</dbReference>
<dbReference type="SUPFAM" id="SSF50998">
    <property type="entry name" value="Quinoprotein alcohol dehydrogenase-like"/>
    <property type="match status" value="1"/>
</dbReference>
<accession>A0A5B9QVX9</accession>
<dbReference type="OrthoDB" id="244732at2"/>
<organism evidence="3 4">
    <name type="scientific">Roseimaritima ulvae</name>
    <dbReference type="NCBI Taxonomy" id="980254"/>
    <lineage>
        <taxon>Bacteria</taxon>
        <taxon>Pseudomonadati</taxon>
        <taxon>Planctomycetota</taxon>
        <taxon>Planctomycetia</taxon>
        <taxon>Pirellulales</taxon>
        <taxon>Pirellulaceae</taxon>
        <taxon>Roseimaritima</taxon>
    </lineage>
</organism>
<dbReference type="Gene3D" id="2.130.10.10">
    <property type="entry name" value="YVTN repeat-like/Quinoprotein amine dehydrogenase"/>
    <property type="match status" value="2"/>
</dbReference>
<keyword evidence="1" id="KW-0732">Signal</keyword>
<feature type="signal peptide" evidence="1">
    <location>
        <begin position="1"/>
        <end position="23"/>
    </location>
</feature>
<gene>
    <name evidence="3" type="ORF">UC8_40890</name>
</gene>
<dbReference type="InterPro" id="IPR002372">
    <property type="entry name" value="PQQ_rpt_dom"/>
</dbReference>
<dbReference type="AlphaFoldDB" id="A0A5B9QVX9"/>
<dbReference type="PANTHER" id="PTHR34512:SF30">
    <property type="entry name" value="OUTER MEMBRANE PROTEIN ASSEMBLY FACTOR BAMB"/>
    <property type="match status" value="1"/>
</dbReference>
<sequence length="438" mass="47639" precursor="true">MFRFSFTIAASLLSCSACFPAFSQSTGNWPQWRGPAGTGVAVDANPPTDWSETKNIRWKTSVPGRGHSTPIVWGDKVFLTTAIPVGPKLPPKPSGRPGAHDNLPVDSEYRFVVLAFDRDDGQLIWDKMVRQAVPIEGAHHTASLASASPVTDGTHVFAHFGTQGLYCLDFDGKVVWSKQLGTMHTKHGHGEGSSPALYGDTLIVNWDHEEQSFLVAIDKTTGTQLWRRDRDEVTSWSTPIIVELDGTTQVIVCGTDRVRGYDITSGETIWQCGGLSANIVATPVAADSILYVGSSYEKRAMMAIQLSDARGDITDSDQVLWMRTRGTPYVPSPLLYDDSLYYLTHYQNVMTRIEAKTGVDAPGALRLGPLGNIYASPVGAAGRVYVTDLDGVTLVLSHSQIPRMIAVNRLGEKVSASAAIVGEEIFLRGDKHLFCISN</sequence>
<name>A0A5B9QVX9_9BACT</name>
<keyword evidence="4" id="KW-1185">Reference proteome</keyword>
<dbReference type="KEGG" id="rul:UC8_40890"/>
<dbReference type="Pfam" id="PF13360">
    <property type="entry name" value="PQQ_2"/>
    <property type="match status" value="1"/>
</dbReference>
<feature type="chain" id="PRO_5022788304" evidence="1">
    <location>
        <begin position="24"/>
        <end position="438"/>
    </location>
</feature>
<feature type="domain" description="Pyrrolo-quinoline quinone repeat" evidence="2">
    <location>
        <begin position="112"/>
        <end position="358"/>
    </location>
</feature>
<dbReference type="InterPro" id="IPR011047">
    <property type="entry name" value="Quinoprotein_ADH-like_sf"/>
</dbReference>
<evidence type="ECO:0000313" key="3">
    <source>
        <dbReference type="EMBL" id="QEG42059.1"/>
    </source>
</evidence>
<dbReference type="RefSeq" id="WP_068141553.1">
    <property type="nucleotide sequence ID" value="NZ_CP042914.1"/>
</dbReference>
<dbReference type="InterPro" id="IPR018391">
    <property type="entry name" value="PQQ_b-propeller_rpt"/>
</dbReference>
<reference evidence="3 4" key="1">
    <citation type="submission" date="2019-08" db="EMBL/GenBank/DDBJ databases">
        <title>Deep-cultivation of Planctomycetes and their phenomic and genomic characterization uncovers novel biology.</title>
        <authorList>
            <person name="Wiegand S."/>
            <person name="Jogler M."/>
            <person name="Boedeker C."/>
            <person name="Pinto D."/>
            <person name="Vollmers J."/>
            <person name="Rivas-Marin E."/>
            <person name="Kohn T."/>
            <person name="Peeters S.H."/>
            <person name="Heuer A."/>
            <person name="Rast P."/>
            <person name="Oberbeckmann S."/>
            <person name="Bunk B."/>
            <person name="Jeske O."/>
            <person name="Meyerdierks A."/>
            <person name="Storesund J.E."/>
            <person name="Kallscheuer N."/>
            <person name="Luecker S."/>
            <person name="Lage O.M."/>
            <person name="Pohl T."/>
            <person name="Merkel B.J."/>
            <person name="Hornburger P."/>
            <person name="Mueller R.-W."/>
            <person name="Bruemmer F."/>
            <person name="Labrenz M."/>
            <person name="Spormann A.M."/>
            <person name="Op den Camp H."/>
            <person name="Overmann J."/>
            <person name="Amann R."/>
            <person name="Jetten M.S.M."/>
            <person name="Mascher T."/>
            <person name="Medema M.H."/>
            <person name="Devos D.P."/>
            <person name="Kaster A.-K."/>
            <person name="Ovreas L."/>
            <person name="Rohde M."/>
            <person name="Galperin M.Y."/>
            <person name="Jogler C."/>
        </authorList>
    </citation>
    <scope>NUCLEOTIDE SEQUENCE [LARGE SCALE GENOMIC DNA]</scope>
    <source>
        <strain evidence="3 4">UC8</strain>
    </source>
</reference>
<proteinExistence type="predicted"/>
<dbReference type="Proteomes" id="UP000325286">
    <property type="component" value="Chromosome"/>
</dbReference>